<dbReference type="GO" id="GO:0006508">
    <property type="term" value="P:proteolysis"/>
    <property type="evidence" value="ECO:0007669"/>
    <property type="project" value="InterPro"/>
</dbReference>
<dbReference type="SUPFAM" id="SSF82171">
    <property type="entry name" value="DPP6 N-terminal domain-like"/>
    <property type="match status" value="1"/>
</dbReference>
<dbReference type="InterPro" id="IPR001375">
    <property type="entry name" value="Peptidase_S9_cat"/>
</dbReference>
<dbReference type="EMBL" id="SACY01000001">
    <property type="protein sequence ID" value="RVU26802.1"/>
    <property type="molecule type" value="Genomic_DNA"/>
</dbReference>
<dbReference type="RefSeq" id="WP_127802353.1">
    <property type="nucleotide sequence ID" value="NZ_SACY01000001.1"/>
</dbReference>
<dbReference type="GO" id="GO:0004252">
    <property type="term" value="F:serine-type endopeptidase activity"/>
    <property type="evidence" value="ECO:0007669"/>
    <property type="project" value="TreeGrafter"/>
</dbReference>
<evidence type="ECO:0000259" key="3">
    <source>
        <dbReference type="Pfam" id="PF00326"/>
    </source>
</evidence>
<proteinExistence type="predicted"/>
<dbReference type="InterPro" id="IPR011042">
    <property type="entry name" value="6-blade_b-propeller_TolB-like"/>
</dbReference>
<gene>
    <name evidence="4" type="ORF">EOJ36_02050</name>
</gene>
<dbReference type="Pfam" id="PF00326">
    <property type="entry name" value="Peptidase_S9"/>
    <property type="match status" value="1"/>
</dbReference>
<dbReference type="InterPro" id="IPR029058">
    <property type="entry name" value="AB_hydrolase_fold"/>
</dbReference>
<dbReference type="InterPro" id="IPR011659">
    <property type="entry name" value="WD40"/>
</dbReference>
<evidence type="ECO:0000256" key="1">
    <source>
        <dbReference type="ARBA" id="ARBA00022801"/>
    </source>
</evidence>
<keyword evidence="2" id="KW-0645">Protease</keyword>
<dbReference type="SUPFAM" id="SSF53474">
    <property type="entry name" value="alpha/beta-Hydrolases"/>
    <property type="match status" value="1"/>
</dbReference>
<comment type="caution">
    <text evidence="4">The sequence shown here is derived from an EMBL/GenBank/DDBJ whole genome shotgun (WGS) entry which is preliminary data.</text>
</comment>
<keyword evidence="2" id="KW-0720">Serine protease</keyword>
<dbReference type="Gene3D" id="2.120.10.30">
    <property type="entry name" value="TolB, C-terminal domain"/>
    <property type="match status" value="1"/>
</dbReference>
<dbReference type="Gene3D" id="3.40.50.1820">
    <property type="entry name" value="alpha/beta hydrolase"/>
    <property type="match status" value="1"/>
</dbReference>
<name>A0A437PX26_9BACT</name>
<reference evidence="4 5" key="1">
    <citation type="submission" date="2019-01" db="EMBL/GenBank/DDBJ databases">
        <authorList>
            <person name="Chen W.-M."/>
        </authorList>
    </citation>
    <scope>NUCLEOTIDE SEQUENCE [LARGE SCALE GENOMIC DNA]</scope>
    <source>
        <strain evidence="4 5">FSY-15</strain>
    </source>
</reference>
<keyword evidence="5" id="KW-1185">Reference proteome</keyword>
<evidence type="ECO:0000256" key="2">
    <source>
        <dbReference type="ARBA" id="ARBA00022825"/>
    </source>
</evidence>
<keyword evidence="1" id="KW-0378">Hydrolase</keyword>
<sequence>MKKLFLFFVFLVDSFLIYSQKENILVTDLLQIKTGTNPQFSPDKQFVLYQQNGTIVNKENANEFDNTNQLMLYSIKDKTTKALTDSRKNVSSATFSPDGKYISFIRTEAGKTQLYLLDRMGGEPFAIGNSNIAPAAYEWTKNGKSIYFLASFSLQKLVNDSLLNPMKLLPALNLEKAGINSNQFLQNNKLKKNPNGSIDEIRAYLQLNEIDKKAKVFNKLNFQDETTTNSDIRINQLFKIDLEKNQEASLVSPIFENWLDFQINKSSTKIYVIRAVNKLIHPDKTQETEVIEFDILSQKITVLKSKEGIRYSNVLISPNEKQLVYSQSKIGQVQNGVYVVCDLEKDLPEKNIPVDRVLTQIQFNEEGSKLFFTIQDHGGVPLVAYNLNSAILTNIKSDISEGILGFDEIENQFVYNKTKISDPSEVYLFDGINENQISNLNTDWLKTKNISKPEKYTFKNSKGMEIDYWVMKPINYVTGNKYPLLLEIHGGPTAMWGTGELSMWHEFQYFAAKGYGIVYSNPRGSGGYGTPFMAANVNDWGKGPMDDVMQALNLTIKQGWADTSRLAVTGGSYAGYLVSYMVGHTNKFKVACAQRGVYELTTFMGEGNAWRLVPNYFGGYPWEKATKTILDRESPYSYVQNIKTPLIIFHGENDLRTGVIQSEMLYKSLKILNREVEYVRHPGASHEITRSGNNRQRIDQMLRTYEFFTRYIK</sequence>
<dbReference type="OrthoDB" id="9812921at2"/>
<feature type="domain" description="Peptidase S9 prolyl oligopeptidase catalytic" evidence="3">
    <location>
        <begin position="505"/>
        <end position="712"/>
    </location>
</feature>
<organism evidence="4 5">
    <name type="scientific">Sandaracinomonas limnophila</name>
    <dbReference type="NCBI Taxonomy" id="1862386"/>
    <lineage>
        <taxon>Bacteria</taxon>
        <taxon>Pseudomonadati</taxon>
        <taxon>Bacteroidota</taxon>
        <taxon>Cytophagia</taxon>
        <taxon>Cytophagales</taxon>
        <taxon>Flectobacillaceae</taxon>
        <taxon>Sandaracinomonas</taxon>
    </lineage>
</organism>
<dbReference type="PANTHER" id="PTHR42776">
    <property type="entry name" value="SERINE PEPTIDASE S9 FAMILY MEMBER"/>
    <property type="match status" value="1"/>
</dbReference>
<dbReference type="PANTHER" id="PTHR42776:SF27">
    <property type="entry name" value="DIPEPTIDYL PEPTIDASE FAMILY MEMBER 6"/>
    <property type="match status" value="1"/>
</dbReference>
<accession>A0A437PX26</accession>
<dbReference type="AlphaFoldDB" id="A0A437PX26"/>
<evidence type="ECO:0000313" key="4">
    <source>
        <dbReference type="EMBL" id="RVU26802.1"/>
    </source>
</evidence>
<evidence type="ECO:0000313" key="5">
    <source>
        <dbReference type="Proteomes" id="UP000282832"/>
    </source>
</evidence>
<dbReference type="Pfam" id="PF07676">
    <property type="entry name" value="PD40"/>
    <property type="match status" value="1"/>
</dbReference>
<dbReference type="Proteomes" id="UP000282832">
    <property type="component" value="Unassembled WGS sequence"/>
</dbReference>
<protein>
    <submittedName>
        <fullName evidence="4">S9 family peptidase</fullName>
    </submittedName>
</protein>